<dbReference type="EnsemblMetazoa" id="OVOC1790.1">
    <property type="protein sequence ID" value="OVOC1790.1"/>
    <property type="gene ID" value="WBGene00238599"/>
</dbReference>
<organism evidence="1 2">
    <name type="scientific">Onchocerca volvulus</name>
    <dbReference type="NCBI Taxonomy" id="6282"/>
    <lineage>
        <taxon>Eukaryota</taxon>
        <taxon>Metazoa</taxon>
        <taxon>Ecdysozoa</taxon>
        <taxon>Nematoda</taxon>
        <taxon>Chromadorea</taxon>
        <taxon>Rhabditida</taxon>
        <taxon>Spirurina</taxon>
        <taxon>Spiruromorpha</taxon>
        <taxon>Filarioidea</taxon>
        <taxon>Onchocercidae</taxon>
        <taxon>Onchocerca</taxon>
    </lineage>
</organism>
<protein>
    <submittedName>
        <fullName evidence="1">Uncharacterized protein</fullName>
    </submittedName>
</protein>
<evidence type="ECO:0000313" key="2">
    <source>
        <dbReference type="Proteomes" id="UP000024404"/>
    </source>
</evidence>
<proteinExistence type="predicted"/>
<accession>A0A8R1TNQ2</accession>
<dbReference type="EMBL" id="CMVM020000054">
    <property type="status" value="NOT_ANNOTATED_CDS"/>
    <property type="molecule type" value="Genomic_DNA"/>
</dbReference>
<dbReference type="AlphaFoldDB" id="A0A8R1TNQ2"/>
<keyword evidence="2" id="KW-1185">Reference proteome</keyword>
<reference evidence="2" key="1">
    <citation type="submission" date="2013-10" db="EMBL/GenBank/DDBJ databases">
        <title>Genome sequencing of Onchocerca volvulus.</title>
        <authorList>
            <person name="Cotton J."/>
            <person name="Tsai J."/>
            <person name="Stanley E."/>
            <person name="Tracey A."/>
            <person name="Holroyd N."/>
            <person name="Lustigman S."/>
            <person name="Berriman M."/>
        </authorList>
    </citation>
    <scope>NUCLEOTIDE SEQUENCE</scope>
</reference>
<dbReference type="Proteomes" id="UP000024404">
    <property type="component" value="Unassembled WGS sequence"/>
</dbReference>
<reference evidence="1" key="2">
    <citation type="submission" date="2022-06" db="UniProtKB">
        <authorList>
            <consortium name="EnsemblMetazoa"/>
        </authorList>
    </citation>
    <scope>IDENTIFICATION</scope>
</reference>
<sequence>MLESGDRGMTSIKNSIQMRITMSNKIQDIRVKSKRWQEKKRGNDHLVTNSSVHFNSILVHSFIHPSIYPFVVITFPFLKCITLNMGIV</sequence>
<name>A0A8R1TNQ2_ONCVO</name>
<evidence type="ECO:0000313" key="1">
    <source>
        <dbReference type="EnsemblMetazoa" id="OVOC1790.1"/>
    </source>
</evidence>